<sequence length="262" mass="28807">MAENSEIPEIRKHIGWSSVGRVAISHGDVLEEMIGHDFVPLTATSKVLIFEKYDHYLKKSAGEPSDMIHVMKEEDSMNISLLGSLSCHVSSAQDASKTTTSGHASSTNKTVFGPQFRISRPQAGFRVTNLVLKAATTNHSLMSRRSVSSSLPRHKQQMSQHARNLRRTSPPRPSSCRLVLAYNIVDHHNALNVHKAVNPAISLKGADLQAKGTNFPRPLDTFNEGDNEDDNLDVDLRGRNVKREGGFGKMAASRIDEASSSR</sequence>
<dbReference type="EMBL" id="JAZHXI010000012">
    <property type="protein sequence ID" value="KAL2065771.1"/>
    <property type="molecule type" value="Genomic_DNA"/>
</dbReference>
<feature type="compositionally biased region" description="Low complexity" evidence="1">
    <location>
        <begin position="141"/>
        <end position="151"/>
    </location>
</feature>
<evidence type="ECO:0000313" key="2">
    <source>
        <dbReference type="EMBL" id="KAL2065771.1"/>
    </source>
</evidence>
<comment type="caution">
    <text evidence="2">The sequence shown here is derived from an EMBL/GenBank/DDBJ whole genome shotgun (WGS) entry which is preliminary data.</text>
</comment>
<dbReference type="Proteomes" id="UP001595075">
    <property type="component" value="Unassembled WGS sequence"/>
</dbReference>
<reference evidence="2 3" key="1">
    <citation type="journal article" date="2024" name="Commun. Biol.">
        <title>Comparative genomic analysis of thermophilic fungi reveals convergent evolutionary adaptations and gene losses.</title>
        <authorList>
            <person name="Steindorff A.S."/>
            <person name="Aguilar-Pontes M.V."/>
            <person name="Robinson A.J."/>
            <person name="Andreopoulos B."/>
            <person name="LaButti K."/>
            <person name="Kuo A."/>
            <person name="Mondo S."/>
            <person name="Riley R."/>
            <person name="Otillar R."/>
            <person name="Haridas S."/>
            <person name="Lipzen A."/>
            <person name="Grimwood J."/>
            <person name="Schmutz J."/>
            <person name="Clum A."/>
            <person name="Reid I.D."/>
            <person name="Moisan M.C."/>
            <person name="Butler G."/>
            <person name="Nguyen T.T.M."/>
            <person name="Dewar K."/>
            <person name="Conant G."/>
            <person name="Drula E."/>
            <person name="Henrissat B."/>
            <person name="Hansel C."/>
            <person name="Singer S."/>
            <person name="Hutchinson M.I."/>
            <person name="de Vries R.P."/>
            <person name="Natvig D.O."/>
            <person name="Powell A.J."/>
            <person name="Tsang A."/>
            <person name="Grigoriev I.V."/>
        </authorList>
    </citation>
    <scope>NUCLEOTIDE SEQUENCE [LARGE SCALE GENOMIC DNA]</scope>
    <source>
        <strain evidence="2 3">CBS 494.80</strain>
    </source>
</reference>
<evidence type="ECO:0000256" key="1">
    <source>
        <dbReference type="SAM" id="MobiDB-lite"/>
    </source>
</evidence>
<feature type="region of interest" description="Disordered" evidence="1">
    <location>
        <begin position="141"/>
        <end position="172"/>
    </location>
</feature>
<gene>
    <name evidence="2" type="ORF">VTL71DRAFT_3441</name>
</gene>
<protein>
    <submittedName>
        <fullName evidence="2">Uncharacterized protein</fullName>
    </submittedName>
</protein>
<organism evidence="2 3">
    <name type="scientific">Oculimacula yallundae</name>
    <dbReference type="NCBI Taxonomy" id="86028"/>
    <lineage>
        <taxon>Eukaryota</taxon>
        <taxon>Fungi</taxon>
        <taxon>Dikarya</taxon>
        <taxon>Ascomycota</taxon>
        <taxon>Pezizomycotina</taxon>
        <taxon>Leotiomycetes</taxon>
        <taxon>Helotiales</taxon>
        <taxon>Ploettnerulaceae</taxon>
        <taxon>Oculimacula</taxon>
    </lineage>
</organism>
<name>A0ABR4C759_9HELO</name>
<accession>A0ABR4C759</accession>
<proteinExistence type="predicted"/>
<keyword evidence="3" id="KW-1185">Reference proteome</keyword>
<evidence type="ECO:0000313" key="3">
    <source>
        <dbReference type="Proteomes" id="UP001595075"/>
    </source>
</evidence>